<dbReference type="Gene3D" id="2.60.120.620">
    <property type="entry name" value="q2cbj1_9rhob like domain"/>
    <property type="match status" value="1"/>
</dbReference>
<reference evidence="1" key="1">
    <citation type="submission" date="2015-10" db="EMBL/GenBank/DDBJ databases">
        <authorList>
            <person name="Gilbert D.G."/>
        </authorList>
    </citation>
    <scope>NUCLEOTIDE SEQUENCE</scope>
</reference>
<dbReference type="EMBL" id="CZRL01000073">
    <property type="protein sequence ID" value="CUS51893.1"/>
    <property type="molecule type" value="Genomic_DNA"/>
</dbReference>
<dbReference type="PANTHER" id="PTHR20883">
    <property type="entry name" value="PHYTANOYL-COA DIOXYGENASE DOMAIN CONTAINING 1"/>
    <property type="match status" value="1"/>
</dbReference>
<evidence type="ECO:0000313" key="1">
    <source>
        <dbReference type="EMBL" id="CUS51893.1"/>
    </source>
</evidence>
<sequence length="283" mass="31643">MLDALSQTYERDGFAFPVDVVSASEAQEIRNDLELAELDLAGDPEKLMLLRSYPDRLLPSFDRLIRNTRLIDVVTPILGPDLMVWSSGLFIKEADSSKIVTWHQDLNYWGLDSVSEITAWVALSPSTIESGCMRFVPGSHTRQIVPHTDTYDDNNLLSRGQEIAVEVDNSDGVDVILRSGQASLHHGHLFHSSGPNTTVDRRIGSAIRYISTSMKQNSGDRSLVALVSGEDHYGHFTVAGPPRGRLAEEDFDLCRRDAEIKRRVLYEGSDPSKGKRYSGRWRD</sequence>
<dbReference type="InterPro" id="IPR008775">
    <property type="entry name" value="Phytyl_CoA_dOase-like"/>
</dbReference>
<gene>
    <name evidence="1" type="ORF">MGWOODY_XGa252</name>
</gene>
<dbReference type="AlphaFoldDB" id="A0A160TRY3"/>
<dbReference type="Pfam" id="PF05721">
    <property type="entry name" value="PhyH"/>
    <property type="match status" value="1"/>
</dbReference>
<name>A0A160TRY3_9ZZZZ</name>
<accession>A0A160TRY3</accession>
<organism evidence="1">
    <name type="scientific">hydrothermal vent metagenome</name>
    <dbReference type="NCBI Taxonomy" id="652676"/>
    <lineage>
        <taxon>unclassified sequences</taxon>
        <taxon>metagenomes</taxon>
        <taxon>ecological metagenomes</taxon>
    </lineage>
</organism>
<dbReference type="SUPFAM" id="SSF51197">
    <property type="entry name" value="Clavaminate synthase-like"/>
    <property type="match status" value="1"/>
</dbReference>
<dbReference type="PANTHER" id="PTHR20883:SF48">
    <property type="entry name" value="ECTOINE DIOXYGENASE"/>
    <property type="match status" value="1"/>
</dbReference>
<proteinExistence type="predicted"/>
<dbReference type="GO" id="GO:0046872">
    <property type="term" value="F:metal ion binding"/>
    <property type="evidence" value="ECO:0007669"/>
    <property type="project" value="UniProtKB-ARBA"/>
</dbReference>
<keyword evidence="1" id="KW-0560">Oxidoreductase</keyword>
<keyword evidence="1" id="KW-0223">Dioxygenase</keyword>
<dbReference type="GO" id="GO:0051213">
    <property type="term" value="F:dioxygenase activity"/>
    <property type="evidence" value="ECO:0007669"/>
    <property type="project" value="UniProtKB-KW"/>
</dbReference>
<protein>
    <submittedName>
        <fullName evidence="1">Phytanoyl-CoA dioxygenase family protein</fullName>
    </submittedName>
</protein>